<dbReference type="PROSITE" id="PS50830">
    <property type="entry name" value="TNASE_3"/>
    <property type="match status" value="1"/>
</dbReference>
<dbReference type="InterPro" id="IPR016071">
    <property type="entry name" value="Staphylococal_nuclease_OB-fold"/>
</dbReference>
<dbReference type="Gene3D" id="2.40.50.90">
    <property type="match status" value="1"/>
</dbReference>
<proteinExistence type="inferred from homology"/>
<keyword evidence="3" id="KW-0255">Endonuclease</keyword>
<evidence type="ECO:0000259" key="6">
    <source>
        <dbReference type="PROSITE" id="PS50830"/>
    </source>
</evidence>
<keyword evidence="2" id="KW-0540">Nuclease</keyword>
<sequence length="203" mass="23435">MFEFTETFLNADLNIQEAELQPKRYCNEANIPLNTLLKVFVIKITDGDTIHVVQVANEDPKEIFNENGEVKNHYKNWKIRLSGIDAPETQKNHRQGQAFSVKATNYLSELIFNKIIYMKVLDTDPYGRLLCMLYVKIDGHFKNVNMIMLRAGLAVVYKGTEALYGGLMGEMEKATKLAQEEHLNVFSQDHFITPDEYKHPNKY</sequence>
<evidence type="ECO:0000256" key="4">
    <source>
        <dbReference type="ARBA" id="ARBA00022801"/>
    </source>
</evidence>
<dbReference type="VEuPathDB" id="MicrosporidiaDB:EHP00_664"/>
<evidence type="ECO:0000313" key="9">
    <source>
        <dbReference type="Proteomes" id="UP000192758"/>
    </source>
</evidence>
<protein>
    <submittedName>
        <fullName evidence="8">LCL3</fullName>
    </submittedName>
</protein>
<comment type="similarity">
    <text evidence="1">Belongs to the LCL3 family.</text>
</comment>
<dbReference type="SMART" id="SM00318">
    <property type="entry name" value="SNc"/>
    <property type="match status" value="1"/>
</dbReference>
<dbReference type="GO" id="GO:0004519">
    <property type="term" value="F:endonuclease activity"/>
    <property type="evidence" value="ECO:0007669"/>
    <property type="project" value="UniProtKB-KW"/>
</dbReference>
<dbReference type="AlphaFoldDB" id="A0A1W0E8K7"/>
<evidence type="ECO:0000256" key="2">
    <source>
        <dbReference type="ARBA" id="ARBA00022722"/>
    </source>
</evidence>
<keyword evidence="5" id="KW-0106">Calcium</keyword>
<dbReference type="EMBL" id="MNPJ01000007">
    <property type="protein sequence ID" value="OQS55597.1"/>
    <property type="molecule type" value="Genomic_DNA"/>
</dbReference>
<name>A0A1W0E8K7_9MICR</name>
<dbReference type="PANTHER" id="PTHR12302:SF3">
    <property type="entry name" value="SERINE_THREONINE-PROTEIN KINASE 31"/>
    <property type="match status" value="1"/>
</dbReference>
<dbReference type="PANTHER" id="PTHR12302">
    <property type="entry name" value="EBNA2 BINDING PROTEIN P100"/>
    <property type="match status" value="1"/>
</dbReference>
<dbReference type="GO" id="GO:0005737">
    <property type="term" value="C:cytoplasm"/>
    <property type="evidence" value="ECO:0007669"/>
    <property type="project" value="TreeGrafter"/>
</dbReference>
<dbReference type="STRING" id="646526.A0A1W0E8K7"/>
<dbReference type="InterPro" id="IPR035437">
    <property type="entry name" value="SNase_OB-fold_sf"/>
</dbReference>
<feature type="domain" description="TNase-like" evidence="6">
    <location>
        <begin position="35"/>
        <end position="188"/>
    </location>
</feature>
<dbReference type="SUPFAM" id="SSF50199">
    <property type="entry name" value="Staphylococcal nuclease"/>
    <property type="match status" value="1"/>
</dbReference>
<dbReference type="GO" id="GO:0016787">
    <property type="term" value="F:hydrolase activity"/>
    <property type="evidence" value="ECO:0007669"/>
    <property type="project" value="UniProtKB-KW"/>
</dbReference>
<evidence type="ECO:0000256" key="5">
    <source>
        <dbReference type="ARBA" id="ARBA00022837"/>
    </source>
</evidence>
<reference evidence="8 9" key="1">
    <citation type="journal article" date="2017" name="Environ. Microbiol.">
        <title>Decay of the glycolytic pathway and adaptation to intranuclear parasitism within Enterocytozoonidae microsporidia.</title>
        <authorList>
            <person name="Wiredu Boakye D."/>
            <person name="Jaroenlak P."/>
            <person name="Prachumwat A."/>
            <person name="Williams T.A."/>
            <person name="Bateman K.S."/>
            <person name="Itsathitphaisarn O."/>
            <person name="Sritunyalucksana K."/>
            <person name="Paszkiewicz K.H."/>
            <person name="Moore K.A."/>
            <person name="Stentiford G.D."/>
            <person name="Williams B.A."/>
        </authorList>
    </citation>
    <scope>NUCLEOTIDE SEQUENCE [LARGE SCALE GENOMIC DNA]</scope>
    <source>
        <strain evidence="8 9">TH1</strain>
    </source>
</reference>
<evidence type="ECO:0000256" key="3">
    <source>
        <dbReference type="ARBA" id="ARBA00022759"/>
    </source>
</evidence>
<evidence type="ECO:0000313" key="8">
    <source>
        <dbReference type="EMBL" id="OQS55597.1"/>
    </source>
</evidence>
<keyword evidence="9" id="KW-1185">Reference proteome</keyword>
<dbReference type="Proteomes" id="UP000192758">
    <property type="component" value="Unassembled WGS sequence"/>
</dbReference>
<evidence type="ECO:0000256" key="1">
    <source>
        <dbReference type="ARBA" id="ARBA00005435"/>
    </source>
</evidence>
<organism evidence="8 9">
    <name type="scientific">Ecytonucleospora hepatopenaei</name>
    <dbReference type="NCBI Taxonomy" id="646526"/>
    <lineage>
        <taxon>Eukaryota</taxon>
        <taxon>Fungi</taxon>
        <taxon>Fungi incertae sedis</taxon>
        <taxon>Microsporidia</taxon>
        <taxon>Enterocytozoonidae</taxon>
        <taxon>Ecytonucleospora</taxon>
    </lineage>
</organism>
<dbReference type="VEuPathDB" id="MicrosporidiaDB:EHP00_2554"/>
<comment type="caution">
    <text evidence="8">The sequence shown here is derived from an EMBL/GenBank/DDBJ whole genome shotgun (WGS) entry which is preliminary data.</text>
</comment>
<gene>
    <name evidence="8" type="primary">LCL3</name>
    <name evidence="7" type="ORF">EHP00_2554</name>
    <name evidence="8" type="ORF">EHP00_664</name>
</gene>
<dbReference type="EMBL" id="MNPJ01000009">
    <property type="protein sequence ID" value="OQS55424.1"/>
    <property type="molecule type" value="Genomic_DNA"/>
</dbReference>
<dbReference type="Pfam" id="PF00565">
    <property type="entry name" value="SNase"/>
    <property type="match status" value="1"/>
</dbReference>
<accession>A0A1W0E8K7</accession>
<keyword evidence="4" id="KW-0378">Hydrolase</keyword>
<evidence type="ECO:0000313" key="7">
    <source>
        <dbReference type="EMBL" id="OQS55424.1"/>
    </source>
</evidence>
<dbReference type="OrthoDB" id="430293at2759"/>